<evidence type="ECO:0000256" key="1">
    <source>
        <dbReference type="ARBA" id="ARBA00022475"/>
    </source>
</evidence>
<proteinExistence type="predicted"/>
<dbReference type="EMBL" id="QFNY01000011">
    <property type="protein sequence ID" value="PZP03434.1"/>
    <property type="molecule type" value="Genomic_DNA"/>
</dbReference>
<dbReference type="AlphaFoldDB" id="A0A2W5BD78"/>
<gene>
    <name evidence="8" type="ORF">DI609_00995</name>
</gene>
<organism evidence="8 9">
    <name type="scientific">Corynebacterium urealyticum</name>
    <dbReference type="NCBI Taxonomy" id="43771"/>
    <lineage>
        <taxon>Bacteria</taxon>
        <taxon>Bacillati</taxon>
        <taxon>Actinomycetota</taxon>
        <taxon>Actinomycetes</taxon>
        <taxon>Mycobacteriales</taxon>
        <taxon>Corynebacteriaceae</taxon>
        <taxon>Corynebacterium</taxon>
    </lineage>
</organism>
<sequence length="247" mass="25075">MAHPAPARSRSRQLLFLAGALPLLATATACGSGEEEPTGQTSANSSSAQPTTTSSGAEPTTSSSDAAPNPTTASDTDQAAGGTPEPAASPHNSAPQPDRSNAAAHTPGTPAPSAPDYNCRNRSAPPLNNTTIPMAGGGSFHYTLKANRYNPCKTLSWIHIAGEHNGPKEAVLLYHNGNPVNSPQPRLITAVTGIQRLGDGAVQVTYRTAQGATGSVTTRATSNGVQEESTLPPSVDSSAPRLAGAHS</sequence>
<evidence type="ECO:0000313" key="9">
    <source>
        <dbReference type="Proteomes" id="UP000249451"/>
    </source>
</evidence>
<feature type="compositionally biased region" description="Polar residues" evidence="6">
    <location>
        <begin position="90"/>
        <end position="99"/>
    </location>
</feature>
<evidence type="ECO:0000256" key="6">
    <source>
        <dbReference type="SAM" id="MobiDB-lite"/>
    </source>
</evidence>
<feature type="compositionally biased region" description="Polar residues" evidence="6">
    <location>
        <begin position="38"/>
        <end position="77"/>
    </location>
</feature>
<keyword evidence="2 7" id="KW-0732">Signal</keyword>
<evidence type="ECO:0000256" key="7">
    <source>
        <dbReference type="SAM" id="SignalP"/>
    </source>
</evidence>
<name>A0A2W5BD78_9CORY</name>
<evidence type="ECO:0000313" key="8">
    <source>
        <dbReference type="EMBL" id="PZP03434.1"/>
    </source>
</evidence>
<protein>
    <recommendedName>
        <fullName evidence="10">LppP/LprE family lipoprotein</fullName>
    </recommendedName>
</protein>
<dbReference type="InterPro" id="IPR025971">
    <property type="entry name" value="LppP/LprE"/>
</dbReference>
<evidence type="ECO:0000256" key="2">
    <source>
        <dbReference type="ARBA" id="ARBA00022729"/>
    </source>
</evidence>
<keyword evidence="5" id="KW-0449">Lipoprotein</keyword>
<dbReference type="Pfam" id="PF14041">
    <property type="entry name" value="Lipoprotein_21"/>
    <property type="match status" value="1"/>
</dbReference>
<evidence type="ECO:0000256" key="4">
    <source>
        <dbReference type="ARBA" id="ARBA00023139"/>
    </source>
</evidence>
<dbReference type="Proteomes" id="UP000249451">
    <property type="component" value="Unassembled WGS sequence"/>
</dbReference>
<feature type="chain" id="PRO_5015871800" description="LppP/LprE family lipoprotein" evidence="7">
    <location>
        <begin position="30"/>
        <end position="247"/>
    </location>
</feature>
<evidence type="ECO:0000256" key="3">
    <source>
        <dbReference type="ARBA" id="ARBA00023136"/>
    </source>
</evidence>
<keyword evidence="3" id="KW-0472">Membrane</keyword>
<feature type="signal peptide" evidence="7">
    <location>
        <begin position="1"/>
        <end position="29"/>
    </location>
</feature>
<comment type="caution">
    <text evidence="8">The sequence shown here is derived from an EMBL/GenBank/DDBJ whole genome shotgun (WGS) entry which is preliminary data.</text>
</comment>
<feature type="compositionally biased region" description="Polar residues" evidence="6">
    <location>
        <begin position="214"/>
        <end position="237"/>
    </location>
</feature>
<accession>A0A2W5BD78</accession>
<feature type="region of interest" description="Disordered" evidence="6">
    <location>
        <begin position="214"/>
        <end position="247"/>
    </location>
</feature>
<evidence type="ECO:0008006" key="10">
    <source>
        <dbReference type="Google" id="ProtNLM"/>
    </source>
</evidence>
<keyword evidence="1" id="KW-1003">Cell membrane</keyword>
<feature type="region of interest" description="Disordered" evidence="6">
    <location>
        <begin position="28"/>
        <end position="125"/>
    </location>
</feature>
<reference evidence="8 9" key="1">
    <citation type="submission" date="2017-11" db="EMBL/GenBank/DDBJ databases">
        <title>Infants hospitalized years apart are colonized by the same room-sourced microbial strains.</title>
        <authorList>
            <person name="Brooks B."/>
            <person name="Olm M.R."/>
            <person name="Firek B.A."/>
            <person name="Baker R."/>
            <person name="Thomas B.C."/>
            <person name="Morowitz M.J."/>
            <person name="Banfield J.F."/>
        </authorList>
    </citation>
    <scope>NUCLEOTIDE SEQUENCE [LARGE SCALE GENOMIC DNA]</scope>
    <source>
        <strain evidence="8">S2_012_000_R3_87</strain>
    </source>
</reference>
<evidence type="ECO:0000256" key="5">
    <source>
        <dbReference type="ARBA" id="ARBA00023288"/>
    </source>
</evidence>
<keyword evidence="4" id="KW-0564">Palmitate</keyword>